<evidence type="ECO:0000256" key="6">
    <source>
        <dbReference type="HAMAP-Rule" id="MF_00227"/>
    </source>
</evidence>
<keyword evidence="5 6" id="KW-0694">RNA-binding</keyword>
<evidence type="ECO:0000313" key="9">
    <source>
        <dbReference type="Proteomes" id="UP000219036"/>
    </source>
</evidence>
<dbReference type="NCBIfam" id="TIGR00188">
    <property type="entry name" value="rnpA"/>
    <property type="match status" value="1"/>
</dbReference>
<dbReference type="OrthoDB" id="9810867at2"/>
<reference evidence="9" key="1">
    <citation type="submission" date="2017-09" db="EMBL/GenBank/DDBJ databases">
        <authorList>
            <person name="Varghese N."/>
            <person name="Submissions S."/>
        </authorList>
    </citation>
    <scope>NUCLEOTIDE SEQUENCE [LARGE SCALE GENOMIC DNA]</scope>
    <source>
        <strain evidence="9">DSM 15103</strain>
    </source>
</reference>
<dbReference type="Pfam" id="PF00825">
    <property type="entry name" value="Ribonuclease_P"/>
    <property type="match status" value="1"/>
</dbReference>
<evidence type="ECO:0000256" key="5">
    <source>
        <dbReference type="ARBA" id="ARBA00022884"/>
    </source>
</evidence>
<gene>
    <name evidence="6" type="primary">rnpA</name>
    <name evidence="8" type="ORF">SAMN06265182_0750</name>
</gene>
<comment type="subunit">
    <text evidence="6">Consists of a catalytic RNA component (M1 or rnpB) and a protein subunit.</text>
</comment>
<dbReference type="GO" id="GO:0000049">
    <property type="term" value="F:tRNA binding"/>
    <property type="evidence" value="ECO:0007669"/>
    <property type="project" value="UniProtKB-UniRule"/>
</dbReference>
<dbReference type="InterPro" id="IPR020568">
    <property type="entry name" value="Ribosomal_Su5_D2-typ_SF"/>
</dbReference>
<dbReference type="PANTHER" id="PTHR33992">
    <property type="entry name" value="RIBONUCLEASE P PROTEIN COMPONENT"/>
    <property type="match status" value="1"/>
</dbReference>
<comment type="catalytic activity">
    <reaction evidence="6">
        <text>Endonucleolytic cleavage of RNA, removing 5'-extranucleotides from tRNA precursor.</text>
        <dbReference type="EC" id="3.1.26.5"/>
    </reaction>
</comment>
<dbReference type="EMBL" id="OBEI01000002">
    <property type="protein sequence ID" value="SNZ06654.1"/>
    <property type="molecule type" value="Genomic_DNA"/>
</dbReference>
<accession>A0A285NAY6</accession>
<dbReference type="InterPro" id="IPR014721">
    <property type="entry name" value="Ribsml_uS5_D2-typ_fold_subgr"/>
</dbReference>
<dbReference type="RefSeq" id="WP_096999931.1">
    <property type="nucleotide sequence ID" value="NZ_OBEI01000002.1"/>
</dbReference>
<dbReference type="HAMAP" id="MF_00227">
    <property type="entry name" value="RNase_P"/>
    <property type="match status" value="1"/>
</dbReference>
<sequence length="114" mass="13461">METLKSPYIRSLLKEGRLIKTDYMIALFRKNNLGRPRFAFIISRKFSKKAVDRNRTKRIIKEALRLYGETLKNMGYDIALIPKKNILGKKTQDLYRDIKLIEKKLEEDAEKIAD</sequence>
<dbReference type="Gene3D" id="3.30.230.10">
    <property type="match status" value="1"/>
</dbReference>
<proteinExistence type="inferred from homology"/>
<evidence type="ECO:0000313" key="8">
    <source>
        <dbReference type="EMBL" id="SNZ06654.1"/>
    </source>
</evidence>
<evidence type="ECO:0000256" key="4">
    <source>
        <dbReference type="ARBA" id="ARBA00022801"/>
    </source>
</evidence>
<dbReference type="Proteomes" id="UP000219036">
    <property type="component" value="Unassembled WGS sequence"/>
</dbReference>
<keyword evidence="3 6" id="KW-0255">Endonuclease</keyword>
<protein>
    <recommendedName>
        <fullName evidence="6 7">Ribonuclease P protein component</fullName>
        <shortName evidence="6">RNase P protein</shortName>
        <shortName evidence="6">RNaseP protein</shortName>
        <ecNumber evidence="6 7">3.1.26.5</ecNumber>
    </recommendedName>
    <alternativeName>
        <fullName evidence="6">Protein C5</fullName>
    </alternativeName>
</protein>
<comment type="function">
    <text evidence="6">RNaseP catalyzes the removal of the 5'-leader sequence from pre-tRNA to produce the mature 5'-terminus. It can also cleave other RNA substrates such as 4.5S RNA. The protein component plays an auxiliary but essential role in vivo by binding to the 5'-leader sequence and broadening the substrate specificity of the ribozyme.</text>
</comment>
<name>A0A285NAY6_9AQUI</name>
<evidence type="ECO:0000256" key="7">
    <source>
        <dbReference type="NCBIfam" id="TIGR00188"/>
    </source>
</evidence>
<comment type="similarity">
    <text evidence="6">Belongs to the RnpA family.</text>
</comment>
<dbReference type="InterPro" id="IPR000100">
    <property type="entry name" value="RNase_P"/>
</dbReference>
<keyword evidence="4 6" id="KW-0378">Hydrolase</keyword>
<dbReference type="AlphaFoldDB" id="A0A285NAY6"/>
<evidence type="ECO:0000256" key="3">
    <source>
        <dbReference type="ARBA" id="ARBA00022759"/>
    </source>
</evidence>
<evidence type="ECO:0000256" key="2">
    <source>
        <dbReference type="ARBA" id="ARBA00022722"/>
    </source>
</evidence>
<dbReference type="GO" id="GO:0042781">
    <property type="term" value="F:3'-tRNA processing endoribonuclease activity"/>
    <property type="evidence" value="ECO:0007669"/>
    <property type="project" value="TreeGrafter"/>
</dbReference>
<dbReference type="GO" id="GO:0001682">
    <property type="term" value="P:tRNA 5'-leader removal"/>
    <property type="evidence" value="ECO:0007669"/>
    <property type="project" value="UniProtKB-UniRule"/>
</dbReference>
<organism evidence="8 9">
    <name type="scientific">Persephonella hydrogeniphila</name>
    <dbReference type="NCBI Taxonomy" id="198703"/>
    <lineage>
        <taxon>Bacteria</taxon>
        <taxon>Pseudomonadati</taxon>
        <taxon>Aquificota</taxon>
        <taxon>Aquificia</taxon>
        <taxon>Aquificales</taxon>
        <taxon>Hydrogenothermaceae</taxon>
        <taxon>Persephonella</taxon>
    </lineage>
</organism>
<keyword evidence="2 6" id="KW-0540">Nuclease</keyword>
<dbReference type="GO" id="GO:0030677">
    <property type="term" value="C:ribonuclease P complex"/>
    <property type="evidence" value="ECO:0007669"/>
    <property type="project" value="TreeGrafter"/>
</dbReference>
<evidence type="ECO:0000256" key="1">
    <source>
        <dbReference type="ARBA" id="ARBA00022694"/>
    </source>
</evidence>
<dbReference type="GO" id="GO:0004526">
    <property type="term" value="F:ribonuclease P activity"/>
    <property type="evidence" value="ECO:0007669"/>
    <property type="project" value="UniProtKB-UniRule"/>
</dbReference>
<keyword evidence="1 6" id="KW-0819">tRNA processing</keyword>
<dbReference type="PANTHER" id="PTHR33992:SF1">
    <property type="entry name" value="RIBONUCLEASE P PROTEIN COMPONENT"/>
    <property type="match status" value="1"/>
</dbReference>
<dbReference type="EC" id="3.1.26.5" evidence="6 7"/>
<dbReference type="SUPFAM" id="SSF54211">
    <property type="entry name" value="Ribosomal protein S5 domain 2-like"/>
    <property type="match status" value="1"/>
</dbReference>
<keyword evidence="9" id="KW-1185">Reference proteome</keyword>